<keyword evidence="1 5" id="KW-0963">Cytoplasm</keyword>
<dbReference type="InterPro" id="IPR023332">
    <property type="entry name" value="Proteasome_alpha-type"/>
</dbReference>
<proteinExistence type="inferred from homology"/>
<organism evidence="7">
    <name type="scientific">Hemiselmis andersenii</name>
    <name type="common">Cryptophyte alga</name>
    <dbReference type="NCBI Taxonomy" id="464988"/>
    <lineage>
        <taxon>Eukaryota</taxon>
        <taxon>Cryptophyceae</taxon>
        <taxon>Cryptomonadales</taxon>
        <taxon>Hemiselmidaceae</taxon>
        <taxon>Hemiselmis</taxon>
    </lineage>
</organism>
<comment type="similarity">
    <text evidence="4 5">Belongs to the peptidase T1A family.</text>
</comment>
<dbReference type="InterPro" id="IPR034642">
    <property type="entry name" value="Proteasome_subunit_alpha6"/>
</dbReference>
<dbReference type="GO" id="GO:0019773">
    <property type="term" value="C:proteasome core complex, alpha-subunit complex"/>
    <property type="evidence" value="ECO:0007669"/>
    <property type="project" value="UniProtKB-UniRule"/>
</dbReference>
<evidence type="ECO:0000256" key="5">
    <source>
        <dbReference type="RuleBase" id="RU000551"/>
    </source>
</evidence>
<dbReference type="EMBL" id="HBFK01018924">
    <property type="protein sequence ID" value="CAD8745212.1"/>
    <property type="molecule type" value="Transcribed_RNA"/>
</dbReference>
<protein>
    <recommendedName>
        <fullName evidence="5">Proteasome subunit alpha type</fullName>
    </recommendedName>
</protein>
<evidence type="ECO:0000256" key="1">
    <source>
        <dbReference type="ARBA" id="ARBA00022490"/>
    </source>
</evidence>
<dbReference type="NCBIfam" id="NF003075">
    <property type="entry name" value="PRK03996.1"/>
    <property type="match status" value="1"/>
</dbReference>
<dbReference type="Pfam" id="PF10584">
    <property type="entry name" value="Proteasome_A_N"/>
    <property type="match status" value="1"/>
</dbReference>
<dbReference type="Gene3D" id="3.60.20.10">
    <property type="entry name" value="Glutamine Phosphoribosylpyrophosphate, subunit 1, domain 1"/>
    <property type="match status" value="1"/>
</dbReference>
<comment type="subunit">
    <text evidence="5">The 26S proteasome consists of a 20S proteasome core and two 19S regulatory subunits.</text>
</comment>
<gene>
    <name evidence="8" type="ORF">HAND00432_LOCUS19796</name>
    <name evidence="7" type="ORF">HAND1043_LOCUS11707</name>
</gene>
<evidence type="ECO:0000256" key="4">
    <source>
        <dbReference type="PROSITE-ProRule" id="PRU00808"/>
    </source>
</evidence>
<evidence type="ECO:0000256" key="2">
    <source>
        <dbReference type="ARBA" id="ARBA00022942"/>
    </source>
</evidence>
<dbReference type="SUPFAM" id="SSF56235">
    <property type="entry name" value="N-terminal nucleophile aminohydrolases (Ntn hydrolases)"/>
    <property type="match status" value="1"/>
</dbReference>
<dbReference type="CDD" id="cd03754">
    <property type="entry name" value="proteasome_alpha_type_6"/>
    <property type="match status" value="1"/>
</dbReference>
<evidence type="ECO:0000313" key="7">
    <source>
        <dbReference type="EMBL" id="CAD8745212.1"/>
    </source>
</evidence>
<dbReference type="PANTHER" id="PTHR11599">
    <property type="entry name" value="PROTEASOME SUBUNIT ALPHA/BETA"/>
    <property type="match status" value="1"/>
</dbReference>
<dbReference type="GO" id="GO:0005634">
    <property type="term" value="C:nucleus"/>
    <property type="evidence" value="ECO:0007669"/>
    <property type="project" value="UniProtKB-SubCell"/>
</dbReference>
<reference evidence="7" key="1">
    <citation type="submission" date="2021-01" db="EMBL/GenBank/DDBJ databases">
        <authorList>
            <person name="Corre E."/>
            <person name="Pelletier E."/>
            <person name="Niang G."/>
            <person name="Scheremetjew M."/>
            <person name="Finn R."/>
            <person name="Kale V."/>
            <person name="Holt S."/>
            <person name="Cochrane G."/>
            <person name="Meng A."/>
            <person name="Brown T."/>
            <person name="Cohen L."/>
        </authorList>
    </citation>
    <scope>NUCLEOTIDE SEQUENCE</scope>
    <source>
        <strain evidence="7">CCMP441</strain>
        <strain evidence="8">CCMP644</strain>
    </source>
</reference>
<dbReference type="GO" id="GO:0005737">
    <property type="term" value="C:cytoplasm"/>
    <property type="evidence" value="ECO:0007669"/>
    <property type="project" value="UniProtKB-SubCell"/>
</dbReference>
<dbReference type="InterPro" id="IPR050115">
    <property type="entry name" value="Proteasome_alpha"/>
</dbReference>
<dbReference type="SMART" id="SM00948">
    <property type="entry name" value="Proteasome_A_N"/>
    <property type="match status" value="1"/>
</dbReference>
<evidence type="ECO:0000313" key="8">
    <source>
        <dbReference type="EMBL" id="CAD8968801.1"/>
    </source>
</evidence>
<evidence type="ECO:0000256" key="3">
    <source>
        <dbReference type="ARBA" id="ARBA00023242"/>
    </source>
</evidence>
<dbReference type="InterPro" id="IPR000426">
    <property type="entry name" value="Proteasome_asu_N"/>
</dbReference>
<keyword evidence="3 5" id="KW-0539">Nucleus</keyword>
<comment type="subcellular location">
    <subcellularLocation>
        <location evidence="5">Cytoplasm</location>
    </subcellularLocation>
    <subcellularLocation>
        <location evidence="5">Nucleus</location>
    </subcellularLocation>
</comment>
<dbReference type="Pfam" id="PF00227">
    <property type="entry name" value="Proteasome"/>
    <property type="match status" value="1"/>
</dbReference>
<dbReference type="EMBL" id="HBFX01032871">
    <property type="protein sequence ID" value="CAD8968801.1"/>
    <property type="molecule type" value="Transcribed_RNA"/>
</dbReference>
<feature type="domain" description="Proteasome alpha-type subunits" evidence="6">
    <location>
        <begin position="9"/>
        <end position="31"/>
    </location>
</feature>
<dbReference type="InterPro" id="IPR001353">
    <property type="entry name" value="Proteasome_sua/b"/>
</dbReference>
<dbReference type="PROSITE" id="PS51475">
    <property type="entry name" value="PROTEASOME_ALPHA_2"/>
    <property type="match status" value="1"/>
</dbReference>
<sequence length="252" mass="28062">MSRNSSSGYDRLITVFSPEGRLYQIEYAFKAVKAAGITTVGVRGTDSVCMVTQKKVAQGHSQDKLLDNSSVTYMYKITDTIGVVQTGHQADARAQVQRVRQEAADFRYRYGYDMPPEVLAKRVADMNQVYTQHAGMRPYGVTMMLCGMDEIKGPQLFKCDPAGHYLGYTATSSGQKDLEAQNALEKKLKANPQLSYDETVQMAISVLQTVLSADFKSSDIEVGVANKEHLGRFRQLDEAEIERHLVAISERD</sequence>
<name>A0A6U4YKU6_HEMAN</name>
<evidence type="ECO:0000259" key="6">
    <source>
        <dbReference type="PROSITE" id="PS00388"/>
    </source>
</evidence>
<dbReference type="InterPro" id="IPR029055">
    <property type="entry name" value="Ntn_hydrolases_N"/>
</dbReference>
<dbReference type="AlphaFoldDB" id="A0A6U4YKU6"/>
<dbReference type="GO" id="GO:0006511">
    <property type="term" value="P:ubiquitin-dependent protein catabolic process"/>
    <property type="evidence" value="ECO:0007669"/>
    <property type="project" value="InterPro"/>
</dbReference>
<accession>A0A6U4YKU6</accession>
<keyword evidence="2 4" id="KW-0647">Proteasome</keyword>
<dbReference type="PROSITE" id="PS00388">
    <property type="entry name" value="PROTEASOME_ALPHA_1"/>
    <property type="match status" value="1"/>
</dbReference>
<dbReference type="FunFam" id="3.60.20.10:FF:000036">
    <property type="entry name" value="Proteasome subunit alpha type"/>
    <property type="match status" value="1"/>
</dbReference>